<dbReference type="GeneID" id="115717576"/>
<dbReference type="KEGG" id="csav:115717576"/>
<feature type="domain" description="Reverse transcriptase Ty1/copia-type" evidence="1">
    <location>
        <begin position="5"/>
        <end position="84"/>
    </location>
</feature>
<organism evidence="2 3">
    <name type="scientific">Cannabis sativa</name>
    <name type="common">Hemp</name>
    <name type="synonym">Marijuana</name>
    <dbReference type="NCBI Taxonomy" id="3483"/>
    <lineage>
        <taxon>Eukaryota</taxon>
        <taxon>Viridiplantae</taxon>
        <taxon>Streptophyta</taxon>
        <taxon>Embryophyta</taxon>
        <taxon>Tracheophyta</taxon>
        <taxon>Spermatophyta</taxon>
        <taxon>Magnoliopsida</taxon>
        <taxon>eudicotyledons</taxon>
        <taxon>Gunneridae</taxon>
        <taxon>Pentapetalae</taxon>
        <taxon>rosids</taxon>
        <taxon>fabids</taxon>
        <taxon>Rosales</taxon>
        <taxon>Cannabaceae</taxon>
        <taxon>Cannabis</taxon>
    </lineage>
</organism>
<reference evidence="2" key="1">
    <citation type="submission" date="2018-11" db="EMBL/GenBank/DDBJ databases">
        <authorList>
            <person name="Grassa J C."/>
        </authorList>
    </citation>
    <scope>NUCLEOTIDE SEQUENCE [LARGE SCALE GENOMIC DNA]</scope>
</reference>
<dbReference type="InterPro" id="IPR043502">
    <property type="entry name" value="DNA/RNA_pol_sf"/>
</dbReference>
<keyword evidence="3" id="KW-1185">Reference proteome</keyword>
<evidence type="ECO:0000313" key="3">
    <source>
        <dbReference type="Proteomes" id="UP000596661"/>
    </source>
</evidence>
<dbReference type="SUPFAM" id="SSF56672">
    <property type="entry name" value="DNA/RNA polymerases"/>
    <property type="match status" value="1"/>
</dbReference>
<dbReference type="InterPro" id="IPR013103">
    <property type="entry name" value="RVT_2"/>
</dbReference>
<dbReference type="PANTHER" id="PTHR11439">
    <property type="entry name" value="GAG-POL-RELATED RETROTRANSPOSON"/>
    <property type="match status" value="1"/>
</dbReference>
<reference evidence="2" key="2">
    <citation type="submission" date="2021-03" db="UniProtKB">
        <authorList>
            <consortium name="EnsemblPlants"/>
        </authorList>
    </citation>
    <scope>IDENTIFICATION</scope>
</reference>
<accession>A0A803PQI9</accession>
<sequence>MFIDVLIYVDDIVVAKNNDHVISTFKLSLNSKFKLRDIGSLRFFLGFELGRISKGISISQRCFTLQLLKDTSTLGAKPTSSPMECNLKLIKDKGVLLTDPTAYQSLIGKLIYLTITRPDITYDVNHLSQFLQTPRVPHLQATNRVLQYLKSTPGQRLFFPANTSPTVSAYAETSLSQANVLVSFFADADWAACQDTRRSVLGFCVFLSQSLISWKSKKQQVVSHSSAEAEYRAMENTTLEVTWILALFQDFGISPKIPSML</sequence>
<name>A0A803PQI9_CANSA</name>
<dbReference type="OrthoDB" id="1165052at2759"/>
<dbReference type="CDD" id="cd09272">
    <property type="entry name" value="RNase_HI_RT_Ty1"/>
    <property type="match status" value="1"/>
</dbReference>
<dbReference type="Pfam" id="PF07727">
    <property type="entry name" value="RVT_2"/>
    <property type="match status" value="1"/>
</dbReference>
<dbReference type="PANTHER" id="PTHR11439:SF498">
    <property type="entry name" value="DNAK FAMILY PROTEIN"/>
    <property type="match status" value="1"/>
</dbReference>
<dbReference type="Gramene" id="evm.model.05.468">
    <property type="protein sequence ID" value="cds.evm.model.05.468"/>
    <property type="gene ID" value="evm.TU.05.468"/>
</dbReference>
<proteinExistence type="predicted"/>
<protein>
    <recommendedName>
        <fullName evidence="1">Reverse transcriptase Ty1/copia-type domain-containing protein</fullName>
    </recommendedName>
</protein>
<evidence type="ECO:0000259" key="1">
    <source>
        <dbReference type="Pfam" id="PF07727"/>
    </source>
</evidence>
<dbReference type="Proteomes" id="UP000596661">
    <property type="component" value="Chromosome 5"/>
</dbReference>
<gene>
    <name evidence="2" type="primary">LOC115717576</name>
</gene>
<evidence type="ECO:0000313" key="2">
    <source>
        <dbReference type="EnsemblPlants" id="cds.evm.model.05.468"/>
    </source>
</evidence>
<dbReference type="EMBL" id="UZAU01000425">
    <property type="status" value="NOT_ANNOTATED_CDS"/>
    <property type="molecule type" value="Genomic_DNA"/>
</dbReference>
<dbReference type="OMA" id="YRAMENT"/>
<dbReference type="EnsemblPlants" id="evm.model.05.468">
    <property type="protein sequence ID" value="cds.evm.model.05.468"/>
    <property type="gene ID" value="evm.TU.05.468"/>
</dbReference>
<dbReference type="AlphaFoldDB" id="A0A803PQI9"/>
<dbReference type="RefSeq" id="XP_030502421.1">
    <property type="nucleotide sequence ID" value="XM_030646561.1"/>
</dbReference>